<dbReference type="EMBL" id="CAJVCE010000016">
    <property type="protein sequence ID" value="CAG7651675.1"/>
    <property type="molecule type" value="Genomic_DNA"/>
</dbReference>
<feature type="domain" description="DUF2399" evidence="1">
    <location>
        <begin position="251"/>
        <end position="407"/>
    </location>
</feature>
<protein>
    <recommendedName>
        <fullName evidence="5">TIGR02679 family protein</fullName>
    </recommendedName>
</protein>
<dbReference type="NCBIfam" id="TIGR02679">
    <property type="entry name" value="TIGR02679 family protein"/>
    <property type="match status" value="1"/>
</dbReference>
<proteinExistence type="predicted"/>
<feature type="domain" description="Conserved hypothetical protein CHP02679 N terminus" evidence="2">
    <location>
        <begin position="35"/>
        <end position="233"/>
    </location>
</feature>
<evidence type="ECO:0000259" key="1">
    <source>
        <dbReference type="Pfam" id="PF09664"/>
    </source>
</evidence>
<evidence type="ECO:0008006" key="5">
    <source>
        <dbReference type="Google" id="ProtNLM"/>
    </source>
</evidence>
<dbReference type="InterPro" id="IPR013495">
    <property type="entry name" value="CHP02679"/>
</dbReference>
<accession>A0ABN7TR45</accession>
<evidence type="ECO:0000313" key="3">
    <source>
        <dbReference type="EMBL" id="CAG7651675.1"/>
    </source>
</evidence>
<sequence>MDIEKAIAFFKKNAAGYERLFEEMIKKYRSYGRIAGEITLEILKPEERRAISEFFRSVDEPKEPYKMKLVKFEKMLANSVFDGITLKELLDAYAGEELISNKQAREDKRSQQQLFFDRLTTAAANANVQAVLAQPPRSYIRLYEEDEHKAKTILSLVLEALAALPLHGYERLPMFAEKITKDPHAFDPDVWGKYLIDGLKLLFDAPEEDESELLVAAGILKDDIHNFVSASGLISNFSFWQIASEEGCILNVPLREAIKLTFAAPAHGKDVFVVENSGVFSALLDRMKNGPMPPLLCLHGQPKESSLILLDRLAESGVTIHYAGDFDPESLMICERLWQRYGEHFTLWHMDRISYDTCLSLVELSTRRLSMLKNVQMPDLHEVKERMLEAGRAGYQERLVPRLLKDLNNEREVL</sequence>
<dbReference type="Pfam" id="PF09664">
    <property type="entry name" value="DUF2399"/>
    <property type="match status" value="1"/>
</dbReference>
<evidence type="ECO:0000313" key="4">
    <source>
        <dbReference type="Proteomes" id="UP000730618"/>
    </source>
</evidence>
<organism evidence="3 4">
    <name type="scientific">Paenibacillus allorhizosphaerae</name>
    <dbReference type="NCBI Taxonomy" id="2849866"/>
    <lineage>
        <taxon>Bacteria</taxon>
        <taxon>Bacillati</taxon>
        <taxon>Bacillota</taxon>
        <taxon>Bacilli</taxon>
        <taxon>Bacillales</taxon>
        <taxon>Paenibacillaceae</taxon>
        <taxon>Paenibacillus</taxon>
    </lineage>
</organism>
<dbReference type="InterPro" id="IPR024465">
    <property type="entry name" value="DUF2399"/>
</dbReference>
<gene>
    <name evidence="3" type="ORF">PAECIP111802_05023</name>
</gene>
<dbReference type="Pfam" id="PF11796">
    <property type="entry name" value="DUF3323"/>
    <property type="match status" value="1"/>
</dbReference>
<dbReference type="RefSeq" id="WP_218101272.1">
    <property type="nucleotide sequence ID" value="NZ_CAJVCE010000016.1"/>
</dbReference>
<name>A0ABN7TR45_9BACL</name>
<reference evidence="3 4" key="1">
    <citation type="submission" date="2021-06" db="EMBL/GenBank/DDBJ databases">
        <authorList>
            <person name="Criscuolo A."/>
        </authorList>
    </citation>
    <scope>NUCLEOTIDE SEQUENCE [LARGE SCALE GENOMIC DNA]</scope>
    <source>
        <strain evidence="4">CIP 111802</strain>
    </source>
</reference>
<keyword evidence="4" id="KW-1185">Reference proteome</keyword>
<comment type="caution">
    <text evidence="3">The sequence shown here is derived from an EMBL/GenBank/DDBJ whole genome shotgun (WGS) entry which is preliminary data.</text>
</comment>
<dbReference type="Proteomes" id="UP000730618">
    <property type="component" value="Unassembled WGS sequence"/>
</dbReference>
<evidence type="ECO:0000259" key="2">
    <source>
        <dbReference type="Pfam" id="PF11796"/>
    </source>
</evidence>
<dbReference type="InterPro" id="IPR024466">
    <property type="entry name" value="CHP02679_N"/>
</dbReference>